<dbReference type="RefSeq" id="WP_011563148.1">
    <property type="nucleotide sequence ID" value="NC_008148.1"/>
</dbReference>
<feature type="transmembrane region" description="Helical" evidence="1">
    <location>
        <begin position="74"/>
        <end position="94"/>
    </location>
</feature>
<dbReference type="HOGENOM" id="CLU_1015203_0_0_11"/>
<feature type="transmembrane region" description="Helical" evidence="1">
    <location>
        <begin position="34"/>
        <end position="54"/>
    </location>
</feature>
<dbReference type="STRING" id="266117.Rxyl_0151"/>
<evidence type="ECO:0000256" key="1">
    <source>
        <dbReference type="SAM" id="Phobius"/>
    </source>
</evidence>
<evidence type="ECO:0000313" key="2">
    <source>
        <dbReference type="EMBL" id="ABG03130.1"/>
    </source>
</evidence>
<accession>Q1AZP8</accession>
<name>Q1AZP8_RUBXD</name>
<proteinExistence type="predicted"/>
<dbReference type="OrthoDB" id="5242266at2"/>
<sequence length="276" mass="31142">MEELRSTPSRGGEISVAWEGLAASCASPVRRLGGFLLVGFALFAASTTAVILYYNLFGERSFAGQGVAVPHAAFYATMALSAAVAAGGYLVWLLRSLRSYAAFSRILSGRGLDPRRPTRDGLSAYSDEQLLALRTRYERALPGPAKERLARTFGFHEDDSFSLGPLSARPGTFEMGVLRMEWEARLILRSGEPLPEISWWTEGRHRLLPRKPTELRRLLFALRYTTESVRELKRRYGYRVERWHKTVPEGRLWDAIRDHEEARRIQAALNSRRISG</sequence>
<dbReference type="Proteomes" id="UP000006637">
    <property type="component" value="Chromosome"/>
</dbReference>
<organism evidence="2 3">
    <name type="scientific">Rubrobacter xylanophilus (strain DSM 9941 / JCM 11954 / NBRC 16129 / PRD-1)</name>
    <dbReference type="NCBI Taxonomy" id="266117"/>
    <lineage>
        <taxon>Bacteria</taxon>
        <taxon>Bacillati</taxon>
        <taxon>Actinomycetota</taxon>
        <taxon>Rubrobacteria</taxon>
        <taxon>Rubrobacterales</taxon>
        <taxon>Rubrobacteraceae</taxon>
        <taxon>Rubrobacter</taxon>
    </lineage>
</organism>
<evidence type="ECO:0000313" key="3">
    <source>
        <dbReference type="Proteomes" id="UP000006637"/>
    </source>
</evidence>
<keyword evidence="1" id="KW-1133">Transmembrane helix</keyword>
<reference evidence="2 3" key="1">
    <citation type="submission" date="2006-06" db="EMBL/GenBank/DDBJ databases">
        <title>Complete sequence of Rubrobacter xylanophilus DSM 9941.</title>
        <authorList>
            <consortium name="US DOE Joint Genome Institute"/>
            <person name="Copeland A."/>
            <person name="Lucas S."/>
            <person name="Lapidus A."/>
            <person name="Barry K."/>
            <person name="Detter J.C."/>
            <person name="Glavina del Rio T."/>
            <person name="Hammon N."/>
            <person name="Israni S."/>
            <person name="Dalin E."/>
            <person name="Tice H."/>
            <person name="Pitluck S."/>
            <person name="Munk A.C."/>
            <person name="Brettin T."/>
            <person name="Bruce D."/>
            <person name="Han C."/>
            <person name="Tapia R."/>
            <person name="Gilna P."/>
            <person name="Schmutz J."/>
            <person name="Larimer F."/>
            <person name="Land M."/>
            <person name="Hauser L."/>
            <person name="Kyrpides N."/>
            <person name="Lykidis A."/>
            <person name="da Costa M.S."/>
            <person name="Rainey F.A."/>
            <person name="Empadinhas N."/>
            <person name="Jolivet E."/>
            <person name="Battista J.R."/>
            <person name="Richardson P."/>
        </authorList>
    </citation>
    <scope>NUCLEOTIDE SEQUENCE [LARGE SCALE GENOMIC DNA]</scope>
    <source>
        <strain evidence="3">DSM 9941 / NBRC 16129 / PRD-1</strain>
    </source>
</reference>
<gene>
    <name evidence="2" type="ordered locus">Rxyl_0151</name>
</gene>
<protein>
    <submittedName>
        <fullName evidence="2">Uncharacterized protein</fullName>
    </submittedName>
</protein>
<dbReference type="AlphaFoldDB" id="Q1AZP8"/>
<keyword evidence="3" id="KW-1185">Reference proteome</keyword>
<dbReference type="KEGG" id="rxy:Rxyl_0151"/>
<dbReference type="EMBL" id="CP000386">
    <property type="protein sequence ID" value="ABG03130.1"/>
    <property type="molecule type" value="Genomic_DNA"/>
</dbReference>
<keyword evidence="1" id="KW-0472">Membrane</keyword>
<keyword evidence="1" id="KW-0812">Transmembrane</keyword>